<gene>
    <name evidence="4" type="ORF">ACFYXQ_33200</name>
</gene>
<evidence type="ECO:0000259" key="3">
    <source>
        <dbReference type="Pfam" id="PF20803"/>
    </source>
</evidence>
<sequence>MFELNLPAPSARSLLLTVIGEMMYAPSEAAWTTALLHVLGGLGVEEHAARQVLARAADAGWVVRERDGRAVKWRLAEKGRALVTDGIHRSDAYLAGPPEWDGRWLLLFVTVPGEQRTTRKRLYGGLSWLGLGNPMPGVWLTPHTERGAELSELVESLGLRSSALSVVGTVHDAGLGGDEIAGKAWDLTDLEVHYKTLLDQLNSLPEPRGGDETLFAYLELLNVQQRFMRRDPYLPEELLPEWIGRDGAALIRACRERWGRLAHARWRELVRDCAPR</sequence>
<dbReference type="EMBL" id="JBIAQY010000014">
    <property type="protein sequence ID" value="MFF3572636.1"/>
    <property type="molecule type" value="Genomic_DNA"/>
</dbReference>
<accession>A0ABW6S8P6</accession>
<evidence type="ECO:0000313" key="5">
    <source>
        <dbReference type="Proteomes" id="UP001601992"/>
    </source>
</evidence>
<organism evidence="4 5">
    <name type="scientific">Nocardia jiangxiensis</name>
    <dbReference type="NCBI Taxonomy" id="282685"/>
    <lineage>
        <taxon>Bacteria</taxon>
        <taxon>Bacillati</taxon>
        <taxon>Actinomycetota</taxon>
        <taxon>Actinomycetes</taxon>
        <taxon>Mycobacteriales</taxon>
        <taxon>Nocardiaceae</taxon>
        <taxon>Nocardia</taxon>
    </lineage>
</organism>
<feature type="domain" description="Transcriptional repressor PaaX-like C-terminal" evidence="2">
    <location>
        <begin position="185"/>
        <end position="266"/>
    </location>
</feature>
<evidence type="ECO:0000259" key="1">
    <source>
        <dbReference type="Pfam" id="PF07848"/>
    </source>
</evidence>
<dbReference type="Pfam" id="PF08223">
    <property type="entry name" value="PaaX_C"/>
    <property type="match status" value="1"/>
</dbReference>
<dbReference type="InterPro" id="IPR012906">
    <property type="entry name" value="PaaX-like_N"/>
</dbReference>
<name>A0ABW6S8P6_9NOCA</name>
<dbReference type="Proteomes" id="UP001601992">
    <property type="component" value="Unassembled WGS sequence"/>
</dbReference>
<dbReference type="RefSeq" id="WP_387406112.1">
    <property type="nucleotide sequence ID" value="NZ_JBIAQY010000014.1"/>
</dbReference>
<comment type="caution">
    <text evidence="4">The sequence shown here is derived from an EMBL/GenBank/DDBJ whole genome shotgun (WGS) entry which is preliminary data.</text>
</comment>
<evidence type="ECO:0000259" key="2">
    <source>
        <dbReference type="Pfam" id="PF08223"/>
    </source>
</evidence>
<dbReference type="PANTHER" id="PTHR30319:SF1">
    <property type="entry name" value="TRANSCRIPTIONAL REPRESSOR PAAX"/>
    <property type="match status" value="1"/>
</dbReference>
<protein>
    <submittedName>
        <fullName evidence="4">PaaX family transcriptional regulator C-terminal domain-containing protein</fullName>
    </submittedName>
</protein>
<reference evidence="4 5" key="1">
    <citation type="submission" date="2024-10" db="EMBL/GenBank/DDBJ databases">
        <title>The Natural Products Discovery Center: Release of the First 8490 Sequenced Strains for Exploring Actinobacteria Biosynthetic Diversity.</title>
        <authorList>
            <person name="Kalkreuter E."/>
            <person name="Kautsar S.A."/>
            <person name="Yang D."/>
            <person name="Bader C.D."/>
            <person name="Teijaro C.N."/>
            <person name="Fluegel L."/>
            <person name="Davis C.M."/>
            <person name="Simpson J.R."/>
            <person name="Lauterbach L."/>
            <person name="Steele A.D."/>
            <person name="Gui C."/>
            <person name="Meng S."/>
            <person name="Li G."/>
            <person name="Viehrig K."/>
            <person name="Ye F."/>
            <person name="Su P."/>
            <person name="Kiefer A.F."/>
            <person name="Nichols A."/>
            <person name="Cepeda A.J."/>
            <person name="Yan W."/>
            <person name="Fan B."/>
            <person name="Jiang Y."/>
            <person name="Adhikari A."/>
            <person name="Zheng C.-J."/>
            <person name="Schuster L."/>
            <person name="Cowan T.M."/>
            <person name="Smanski M.J."/>
            <person name="Chevrette M.G."/>
            <person name="De Carvalho L.P.S."/>
            <person name="Shen B."/>
        </authorList>
    </citation>
    <scope>NUCLEOTIDE SEQUENCE [LARGE SCALE GENOMIC DNA]</scope>
    <source>
        <strain evidence="4 5">NPDC002593</strain>
    </source>
</reference>
<dbReference type="InterPro" id="IPR011965">
    <property type="entry name" value="PaaX_trns_reg"/>
</dbReference>
<keyword evidence="5" id="KW-1185">Reference proteome</keyword>
<evidence type="ECO:0000313" key="4">
    <source>
        <dbReference type="EMBL" id="MFF3572636.1"/>
    </source>
</evidence>
<dbReference type="InterPro" id="IPR036390">
    <property type="entry name" value="WH_DNA-bd_sf"/>
</dbReference>
<dbReference type="InterPro" id="IPR048846">
    <property type="entry name" value="PaaX-like_central"/>
</dbReference>
<dbReference type="PANTHER" id="PTHR30319">
    <property type="entry name" value="PHENYLACETIC ACID REGULATOR-RELATED TRANSCRIPTIONAL REPRESSOR"/>
    <property type="match status" value="1"/>
</dbReference>
<feature type="domain" description="Transcriptional repressor PaaX-like N-terminal" evidence="1">
    <location>
        <begin position="10"/>
        <end position="79"/>
    </location>
</feature>
<dbReference type="PIRSF" id="PIRSF020623">
    <property type="entry name" value="PaaX"/>
    <property type="match status" value="1"/>
</dbReference>
<dbReference type="Pfam" id="PF07848">
    <property type="entry name" value="PaaX"/>
    <property type="match status" value="1"/>
</dbReference>
<dbReference type="Gene3D" id="3.30.70.2650">
    <property type="match status" value="1"/>
</dbReference>
<dbReference type="Pfam" id="PF20803">
    <property type="entry name" value="PaaX_M"/>
    <property type="match status" value="1"/>
</dbReference>
<dbReference type="InterPro" id="IPR013225">
    <property type="entry name" value="PaaX_C"/>
</dbReference>
<feature type="domain" description="Transcriptional repressor PaaX-like central Cas2-like" evidence="3">
    <location>
        <begin position="98"/>
        <end position="167"/>
    </location>
</feature>
<dbReference type="SUPFAM" id="SSF46785">
    <property type="entry name" value="Winged helix' DNA-binding domain"/>
    <property type="match status" value="1"/>
</dbReference>
<proteinExistence type="predicted"/>
<dbReference type="Gene3D" id="1.10.10.10">
    <property type="entry name" value="Winged helix-like DNA-binding domain superfamily/Winged helix DNA-binding domain"/>
    <property type="match status" value="1"/>
</dbReference>
<dbReference type="InterPro" id="IPR036388">
    <property type="entry name" value="WH-like_DNA-bd_sf"/>
</dbReference>